<sequence length="485" mass="55218">MIASTYNSFYRLSDGNYVVVNSLSGAVDTIEPDVKAVLDDLTAGRQPDSNPGLDELLVHFINRGYVFASREQEWETLTTLRDQMSEKLQASSLGVVFNVCTTYMCNLRCPYCFQGHDIHKVNHSLTGDEINRMFYAIDRILEMENARGRFHNAQHTMLLYGGEPLLPTAKKTVHEVVRRGIEDYGFRSYSITNGTFLHEYLDFFEPYKGMWDFFQISIDGPKHIHDKRRITAGGQGTFDRIVNNIDLALGRGFKIALRTNVNKDNVAYLEELAEFIESRGWHEHELFAWQISPVYDHYAENLPSHMPEHHLLIALQEQFGDMHRFMDKFNVTLGTDLRMRTSRIRQAIYSRGWSTNPCDTCSAAAPAAVPIFKQCSARDHRYYTFGSEGLIYACPETVGREELAVGAFYPDYYIDADKHSMWNQDFTASGQCSACSISMFCGGGCAYSNLMRNGAINKPYCNFSHQSISTYIKLNEDRFLSAAVT</sequence>
<comment type="similarity">
    <text evidence="6">Belongs to the radical SAM superfamily. Anaerobic sulfatase-maturating enzyme family.</text>
</comment>
<evidence type="ECO:0000313" key="9">
    <source>
        <dbReference type="Proteomes" id="UP000249522"/>
    </source>
</evidence>
<dbReference type="AlphaFoldDB" id="A0A2W1L6B6"/>
<gene>
    <name evidence="8" type="ORF">DNH61_16330</name>
</gene>
<dbReference type="InterPro" id="IPR058240">
    <property type="entry name" value="rSAM_sf"/>
</dbReference>
<evidence type="ECO:0000256" key="1">
    <source>
        <dbReference type="ARBA" id="ARBA00001966"/>
    </source>
</evidence>
<comment type="caution">
    <text evidence="8">The sequence shown here is derived from an EMBL/GenBank/DDBJ whole genome shotgun (WGS) entry which is preliminary data.</text>
</comment>
<organism evidence="8 9">
    <name type="scientific">Paenibacillus sambharensis</name>
    <dbReference type="NCBI Taxonomy" id="1803190"/>
    <lineage>
        <taxon>Bacteria</taxon>
        <taxon>Bacillati</taxon>
        <taxon>Bacillota</taxon>
        <taxon>Bacilli</taxon>
        <taxon>Bacillales</taxon>
        <taxon>Paenibacillaceae</taxon>
        <taxon>Paenibacillus</taxon>
    </lineage>
</organism>
<dbReference type="CDD" id="cd01335">
    <property type="entry name" value="Radical_SAM"/>
    <property type="match status" value="1"/>
</dbReference>
<dbReference type="Gene3D" id="3.20.20.70">
    <property type="entry name" value="Aldolase class I"/>
    <property type="match status" value="1"/>
</dbReference>
<dbReference type="RefSeq" id="WP_111147754.1">
    <property type="nucleotide sequence ID" value="NZ_QKRB01000050.1"/>
</dbReference>
<evidence type="ECO:0000256" key="5">
    <source>
        <dbReference type="ARBA" id="ARBA00023014"/>
    </source>
</evidence>
<evidence type="ECO:0000256" key="6">
    <source>
        <dbReference type="ARBA" id="ARBA00023601"/>
    </source>
</evidence>
<accession>A0A2W1L6B6</accession>
<dbReference type="GO" id="GO:0016491">
    <property type="term" value="F:oxidoreductase activity"/>
    <property type="evidence" value="ECO:0007669"/>
    <property type="project" value="InterPro"/>
</dbReference>
<protein>
    <submittedName>
        <fullName evidence="8">Radical SAM/SPASM domain-containing protein</fullName>
    </submittedName>
</protein>
<dbReference type="Pfam" id="PF04055">
    <property type="entry name" value="Radical_SAM"/>
    <property type="match status" value="1"/>
</dbReference>
<reference evidence="8 9" key="1">
    <citation type="submission" date="2018-06" db="EMBL/GenBank/DDBJ databases">
        <title>Paenibacillus imtechensis sp. nov.</title>
        <authorList>
            <person name="Pinnaka A.K."/>
            <person name="Singh H."/>
            <person name="Kaur M."/>
        </authorList>
    </citation>
    <scope>NUCLEOTIDE SEQUENCE [LARGE SCALE GENOMIC DNA]</scope>
    <source>
        <strain evidence="8 9">SMB1</strain>
    </source>
</reference>
<name>A0A2W1L6B6_9BACL</name>
<dbReference type="PROSITE" id="PS51918">
    <property type="entry name" value="RADICAL_SAM"/>
    <property type="match status" value="1"/>
</dbReference>
<keyword evidence="2" id="KW-0949">S-adenosyl-L-methionine</keyword>
<dbReference type="SFLD" id="SFLDG01067">
    <property type="entry name" value="SPASM/twitch_domain_containing"/>
    <property type="match status" value="1"/>
</dbReference>
<keyword evidence="9" id="KW-1185">Reference proteome</keyword>
<dbReference type="PANTHER" id="PTHR43273">
    <property type="entry name" value="ANAEROBIC SULFATASE-MATURATING ENZYME HOMOLOG ASLB-RELATED"/>
    <property type="match status" value="1"/>
</dbReference>
<comment type="cofactor">
    <cofactor evidence="1">
        <name>[4Fe-4S] cluster</name>
        <dbReference type="ChEBI" id="CHEBI:49883"/>
    </cofactor>
</comment>
<dbReference type="SFLD" id="SFLDS00029">
    <property type="entry name" value="Radical_SAM"/>
    <property type="match status" value="1"/>
</dbReference>
<dbReference type="OrthoDB" id="9808591at2"/>
<evidence type="ECO:0000256" key="4">
    <source>
        <dbReference type="ARBA" id="ARBA00023004"/>
    </source>
</evidence>
<evidence type="ECO:0000313" key="8">
    <source>
        <dbReference type="EMBL" id="PZD94796.1"/>
    </source>
</evidence>
<dbReference type="GO" id="GO:0051536">
    <property type="term" value="F:iron-sulfur cluster binding"/>
    <property type="evidence" value="ECO:0007669"/>
    <property type="project" value="UniProtKB-KW"/>
</dbReference>
<dbReference type="NCBIfam" id="TIGR04085">
    <property type="entry name" value="rSAM_more_4Fe4S"/>
    <property type="match status" value="1"/>
</dbReference>
<dbReference type="GO" id="GO:0046872">
    <property type="term" value="F:metal ion binding"/>
    <property type="evidence" value="ECO:0007669"/>
    <property type="project" value="UniProtKB-KW"/>
</dbReference>
<dbReference type="InterPro" id="IPR023867">
    <property type="entry name" value="Sulphatase_maturase_rSAM"/>
</dbReference>
<dbReference type="InterPro" id="IPR013785">
    <property type="entry name" value="Aldolase_TIM"/>
</dbReference>
<keyword evidence="3" id="KW-0479">Metal-binding</keyword>
<keyword evidence="4" id="KW-0408">Iron</keyword>
<dbReference type="SUPFAM" id="SSF102114">
    <property type="entry name" value="Radical SAM enzymes"/>
    <property type="match status" value="1"/>
</dbReference>
<dbReference type="EMBL" id="QKRB01000050">
    <property type="protein sequence ID" value="PZD94796.1"/>
    <property type="molecule type" value="Genomic_DNA"/>
</dbReference>
<evidence type="ECO:0000256" key="3">
    <source>
        <dbReference type="ARBA" id="ARBA00022723"/>
    </source>
</evidence>
<dbReference type="Proteomes" id="UP000249522">
    <property type="component" value="Unassembled WGS sequence"/>
</dbReference>
<dbReference type="PANTHER" id="PTHR43273:SF3">
    <property type="entry name" value="ANAEROBIC SULFATASE-MATURATING ENZYME HOMOLOG ASLB-RELATED"/>
    <property type="match status" value="1"/>
</dbReference>
<dbReference type="InterPro" id="IPR007197">
    <property type="entry name" value="rSAM"/>
</dbReference>
<evidence type="ECO:0000259" key="7">
    <source>
        <dbReference type="PROSITE" id="PS51918"/>
    </source>
</evidence>
<evidence type="ECO:0000256" key="2">
    <source>
        <dbReference type="ARBA" id="ARBA00022691"/>
    </source>
</evidence>
<proteinExistence type="inferred from homology"/>
<keyword evidence="5" id="KW-0411">Iron-sulfur</keyword>
<feature type="domain" description="Radical SAM core" evidence="7">
    <location>
        <begin position="91"/>
        <end position="330"/>
    </location>
</feature>
<dbReference type="InterPro" id="IPR023885">
    <property type="entry name" value="4Fe4S-binding_SPASM_dom"/>
</dbReference>